<proteinExistence type="predicted"/>
<sequence>MPPTTFARDRVADPDVKYAYVATERLESADVDRHAHSDGETPLKLNAHPLSQPQRYRHGTWNALSNASNTAHGDQATTAQMIRARITATASKNSALLVTLRDTSDAPAALTQKRVHISILRDELKRQEEVIVEIEQRLLELQEQRGGTGGGMVLRQMLQNLLRLLRIKNLRDKREECLEETKMTEGRSLEEKMYYEVLGQKSRSEMRKSELLQQIEVSEKEAKEVETEAEKHEKAHEDLDALYADLFDGPTPGFPTEDAAESANHHSREFHEEMKGIVLTRRKAIRFIEQASRNWKNAGVYLKDARMQAERSVFLRLSDVKSDLANFDHYRAITGIGLEKAMLALAPIQQEIYELAKRMEDIVKRVRIEKAEALRAEKRELLEVISSAREHWTAGNEMLGQLLAAAKGEEKIARAGVRDSAHDLDERRSALQEVRQKAFEQVAGFGVAPPAYHNCCSRAEGYEQECDVVLEVEVDEERELMGSVEQ</sequence>
<evidence type="ECO:0000313" key="2">
    <source>
        <dbReference type="Proteomes" id="UP000799755"/>
    </source>
</evidence>
<evidence type="ECO:0000313" key="1">
    <source>
        <dbReference type="EMBL" id="KAF2468730.1"/>
    </source>
</evidence>
<dbReference type="EMBL" id="MU003514">
    <property type="protein sequence ID" value="KAF2468730.1"/>
    <property type="molecule type" value="Genomic_DNA"/>
</dbReference>
<organism evidence="1 2">
    <name type="scientific">Lindgomyces ingoldianus</name>
    <dbReference type="NCBI Taxonomy" id="673940"/>
    <lineage>
        <taxon>Eukaryota</taxon>
        <taxon>Fungi</taxon>
        <taxon>Dikarya</taxon>
        <taxon>Ascomycota</taxon>
        <taxon>Pezizomycotina</taxon>
        <taxon>Dothideomycetes</taxon>
        <taxon>Pleosporomycetidae</taxon>
        <taxon>Pleosporales</taxon>
        <taxon>Lindgomycetaceae</taxon>
        <taxon>Lindgomyces</taxon>
    </lineage>
</organism>
<dbReference type="Proteomes" id="UP000799755">
    <property type="component" value="Unassembled WGS sequence"/>
</dbReference>
<comment type="caution">
    <text evidence="1">The sequence shown here is derived from an EMBL/GenBank/DDBJ whole genome shotgun (WGS) entry which is preliminary data.</text>
</comment>
<name>A0ACB6QQC1_9PLEO</name>
<gene>
    <name evidence="1" type="ORF">BDR25DRAFT_344013</name>
</gene>
<protein>
    <submittedName>
        <fullName evidence="1">Uncharacterized protein</fullName>
    </submittedName>
</protein>
<accession>A0ACB6QQC1</accession>
<keyword evidence="2" id="KW-1185">Reference proteome</keyword>
<reference evidence="1" key="1">
    <citation type="journal article" date="2020" name="Stud. Mycol.">
        <title>101 Dothideomycetes genomes: a test case for predicting lifestyles and emergence of pathogens.</title>
        <authorList>
            <person name="Haridas S."/>
            <person name="Albert R."/>
            <person name="Binder M."/>
            <person name="Bloem J."/>
            <person name="Labutti K."/>
            <person name="Salamov A."/>
            <person name="Andreopoulos B."/>
            <person name="Baker S."/>
            <person name="Barry K."/>
            <person name="Bills G."/>
            <person name="Bluhm B."/>
            <person name="Cannon C."/>
            <person name="Castanera R."/>
            <person name="Culley D."/>
            <person name="Daum C."/>
            <person name="Ezra D."/>
            <person name="Gonzalez J."/>
            <person name="Henrissat B."/>
            <person name="Kuo A."/>
            <person name="Liang C."/>
            <person name="Lipzen A."/>
            <person name="Lutzoni F."/>
            <person name="Magnuson J."/>
            <person name="Mondo S."/>
            <person name="Nolan M."/>
            <person name="Ohm R."/>
            <person name="Pangilinan J."/>
            <person name="Park H.-J."/>
            <person name="Ramirez L."/>
            <person name="Alfaro M."/>
            <person name="Sun H."/>
            <person name="Tritt A."/>
            <person name="Yoshinaga Y."/>
            <person name="Zwiers L.-H."/>
            <person name="Turgeon B."/>
            <person name="Goodwin S."/>
            <person name="Spatafora J."/>
            <person name="Crous P."/>
            <person name="Grigoriev I."/>
        </authorList>
    </citation>
    <scope>NUCLEOTIDE SEQUENCE</scope>
    <source>
        <strain evidence="1">ATCC 200398</strain>
    </source>
</reference>